<accession>A0A9J7EDS1</accession>
<gene>
    <name evidence="3" type="primary">LOC111357908</name>
</gene>
<keyword evidence="2" id="KW-1185">Reference proteome</keyword>
<proteinExistence type="predicted"/>
<protein>
    <submittedName>
        <fullName evidence="3">Uncharacterized protein LOC111357908</fullName>
    </submittedName>
</protein>
<evidence type="ECO:0000313" key="3">
    <source>
        <dbReference type="RefSeq" id="XP_022828473.1"/>
    </source>
</evidence>
<evidence type="ECO:0000313" key="2">
    <source>
        <dbReference type="Proteomes" id="UP000301870"/>
    </source>
</evidence>
<dbReference type="OrthoDB" id="7485224at2759"/>
<dbReference type="AlphaFoldDB" id="A0A9J7EDS1"/>
<dbReference type="Proteomes" id="UP000301870">
    <property type="component" value="Chromosome 26"/>
</dbReference>
<evidence type="ECO:0000256" key="1">
    <source>
        <dbReference type="SAM" id="MobiDB-lite"/>
    </source>
</evidence>
<feature type="region of interest" description="Disordered" evidence="1">
    <location>
        <begin position="1"/>
        <end position="53"/>
    </location>
</feature>
<dbReference type="KEGG" id="sliu:111357908"/>
<organism evidence="2 3">
    <name type="scientific">Spodoptera litura</name>
    <name type="common">Asian cotton leafworm</name>
    <dbReference type="NCBI Taxonomy" id="69820"/>
    <lineage>
        <taxon>Eukaryota</taxon>
        <taxon>Metazoa</taxon>
        <taxon>Ecdysozoa</taxon>
        <taxon>Arthropoda</taxon>
        <taxon>Hexapoda</taxon>
        <taxon>Insecta</taxon>
        <taxon>Pterygota</taxon>
        <taxon>Neoptera</taxon>
        <taxon>Endopterygota</taxon>
        <taxon>Lepidoptera</taxon>
        <taxon>Glossata</taxon>
        <taxon>Ditrysia</taxon>
        <taxon>Noctuoidea</taxon>
        <taxon>Noctuidae</taxon>
        <taxon>Amphipyrinae</taxon>
        <taxon>Spodoptera</taxon>
    </lineage>
</organism>
<sequence length="209" mass="22898">MIRAGPMTEPNNDNVSWPRLDSRESANVALKPSPRSRRTGHAPPASRKRADAAPETCCLNDDFGAPIRWVPLTSPDTSDGLAKVTDKKTHKNQQFIIEGVLYVPVVDENVARLGLTTEDYHETTTQLPTLTPKNDSSIKTILRSMNLNKSSELEWLAMETVLGPKQVYPAQCEAESCQARCHKPKCDSKCVGVGCNANVTPNSISKKLA</sequence>
<name>A0A9J7EDS1_SPOLT</name>
<dbReference type="GeneID" id="111357908"/>
<dbReference type="RefSeq" id="XP_022828473.1">
    <property type="nucleotide sequence ID" value="XM_022972705.1"/>
</dbReference>
<reference evidence="3" key="1">
    <citation type="submission" date="2025-08" db="UniProtKB">
        <authorList>
            <consortium name="RefSeq"/>
        </authorList>
    </citation>
    <scope>IDENTIFICATION</scope>
    <source>
        <strain evidence="3">Ishihara</strain>
        <tissue evidence="3">Whole body</tissue>
    </source>
</reference>